<dbReference type="Gene3D" id="1.10.287.70">
    <property type="match status" value="1"/>
</dbReference>
<dbReference type="Pfam" id="PF02254">
    <property type="entry name" value="TrkA_N"/>
    <property type="match status" value="1"/>
</dbReference>
<gene>
    <name evidence="4" type="ORF">METZ01_LOCUS53399</name>
</gene>
<proteinExistence type="predicted"/>
<feature type="transmembrane region" description="Helical" evidence="2">
    <location>
        <begin position="158"/>
        <end position="183"/>
    </location>
</feature>
<feature type="transmembrane region" description="Helical" evidence="2">
    <location>
        <begin position="79"/>
        <end position="100"/>
    </location>
</feature>
<keyword evidence="2" id="KW-0812">Transmembrane</keyword>
<evidence type="ECO:0000256" key="2">
    <source>
        <dbReference type="SAM" id="Phobius"/>
    </source>
</evidence>
<reference evidence="4" key="1">
    <citation type="submission" date="2018-05" db="EMBL/GenBank/DDBJ databases">
        <authorList>
            <person name="Lanie J.A."/>
            <person name="Ng W.-L."/>
            <person name="Kazmierczak K.M."/>
            <person name="Andrzejewski T.M."/>
            <person name="Davidsen T.M."/>
            <person name="Wayne K.J."/>
            <person name="Tettelin H."/>
            <person name="Glass J.I."/>
            <person name="Rusch D."/>
            <person name="Podicherti R."/>
            <person name="Tsui H.-C.T."/>
            <person name="Winkler M.E."/>
        </authorList>
    </citation>
    <scope>NUCLEOTIDE SEQUENCE</scope>
</reference>
<dbReference type="PANTHER" id="PTHR43833">
    <property type="entry name" value="POTASSIUM CHANNEL PROTEIN 2-RELATED-RELATED"/>
    <property type="match status" value="1"/>
</dbReference>
<evidence type="ECO:0000313" key="4">
    <source>
        <dbReference type="EMBL" id="SVA00545.1"/>
    </source>
</evidence>
<dbReference type="PANTHER" id="PTHR43833:SF9">
    <property type="entry name" value="POTASSIUM CHANNEL PROTEIN YUGO-RELATED"/>
    <property type="match status" value="1"/>
</dbReference>
<name>A0A381S8Y1_9ZZZZ</name>
<evidence type="ECO:0000259" key="3">
    <source>
        <dbReference type="PROSITE" id="PS51201"/>
    </source>
</evidence>
<dbReference type="GO" id="GO:0005886">
    <property type="term" value="C:plasma membrane"/>
    <property type="evidence" value="ECO:0007669"/>
    <property type="project" value="UniProtKB-SubCell"/>
</dbReference>
<organism evidence="4">
    <name type="scientific">marine metagenome</name>
    <dbReference type="NCBI Taxonomy" id="408172"/>
    <lineage>
        <taxon>unclassified sequences</taxon>
        <taxon>metagenomes</taxon>
        <taxon>ecological metagenomes</taxon>
    </lineage>
</organism>
<dbReference type="EMBL" id="UINC01002814">
    <property type="protein sequence ID" value="SVA00545.1"/>
    <property type="molecule type" value="Genomic_DNA"/>
</dbReference>
<dbReference type="GO" id="GO:0006813">
    <property type="term" value="P:potassium ion transport"/>
    <property type="evidence" value="ECO:0007669"/>
    <property type="project" value="InterPro"/>
</dbReference>
<comment type="subcellular location">
    <subcellularLocation>
        <location evidence="1">Cell membrane</location>
        <topology evidence="1">Multi-pass membrane protein</topology>
    </subcellularLocation>
</comment>
<keyword evidence="2" id="KW-0472">Membrane</keyword>
<dbReference type="InterPro" id="IPR013099">
    <property type="entry name" value="K_chnl_dom"/>
</dbReference>
<dbReference type="Pfam" id="PF07885">
    <property type="entry name" value="Ion_trans_2"/>
    <property type="match status" value="1"/>
</dbReference>
<accession>A0A381S8Y1</accession>
<protein>
    <recommendedName>
        <fullName evidence="3">RCK N-terminal domain-containing protein</fullName>
    </recommendedName>
</protein>
<dbReference type="InterPro" id="IPR003148">
    <property type="entry name" value="RCK_N"/>
</dbReference>
<dbReference type="InterPro" id="IPR050721">
    <property type="entry name" value="Trk_Ktr_HKT_K-transport"/>
</dbReference>
<dbReference type="SUPFAM" id="SSF81324">
    <property type="entry name" value="Voltage-gated potassium channels"/>
    <property type="match status" value="1"/>
</dbReference>
<dbReference type="SUPFAM" id="SSF51735">
    <property type="entry name" value="NAD(P)-binding Rossmann-fold domains"/>
    <property type="match status" value="1"/>
</dbReference>
<keyword evidence="2" id="KW-1133">Transmembrane helix</keyword>
<feature type="transmembrane region" description="Helical" evidence="2">
    <location>
        <begin position="129"/>
        <end position="146"/>
    </location>
</feature>
<evidence type="ECO:0000256" key="1">
    <source>
        <dbReference type="ARBA" id="ARBA00004651"/>
    </source>
</evidence>
<dbReference type="InterPro" id="IPR036291">
    <property type="entry name" value="NAD(P)-bd_dom_sf"/>
</dbReference>
<sequence>MNDNASPDQFQDPDVSTTELDEVIHANKELYDKLNKLPEIEALEAIAIEEEEDHQKDDKSHPFLVSVEKLKDFYTENELIRYASWSILLILISTTALTMIEYDMFKESVSGQVGKTFIFGGDEPNWLDTFFHTFWWSIVTFTTVGYGDVSPVTHLGKFLTIIIMLLNFGVVTLLGGAVASVLVAKRLTGDDTLDESKFNGHLVIAGWNSYVPSILKLIDANLDATDIVILVNETDRDIIQRATTGYERLDIHHIPENFTHESVLRKAFLEKAGTFMILPDNSGLLPHEEPDEDKTVLTCLTAKSISESCNVIAHVLDTETVSHLERANANEIVIPDDHVPHLLAKHVTDPGVPQFFDNLILQEEKDKGLQEVKIPRSLNKQSHNKISAFYKFKYNWLLVGYAIRKAGFSLDEQMGESGSPLIRSMIKEQLEGAGVNLTSDEHVVVEINPPDDYKVDEKHSALVLR</sequence>
<dbReference type="Gene3D" id="3.40.50.720">
    <property type="entry name" value="NAD(P)-binding Rossmann-like Domain"/>
    <property type="match status" value="1"/>
</dbReference>
<feature type="domain" description="RCK N-terminal" evidence="3">
    <location>
        <begin position="199"/>
        <end position="334"/>
    </location>
</feature>
<dbReference type="AlphaFoldDB" id="A0A381S8Y1"/>
<dbReference type="PROSITE" id="PS51201">
    <property type="entry name" value="RCK_N"/>
    <property type="match status" value="1"/>
</dbReference>